<dbReference type="EMBL" id="LAZR01000556">
    <property type="protein sequence ID" value="KKN64399.1"/>
    <property type="molecule type" value="Genomic_DNA"/>
</dbReference>
<organism evidence="1">
    <name type="scientific">marine sediment metagenome</name>
    <dbReference type="NCBI Taxonomy" id="412755"/>
    <lineage>
        <taxon>unclassified sequences</taxon>
        <taxon>metagenomes</taxon>
        <taxon>ecological metagenomes</taxon>
    </lineage>
</organism>
<comment type="caution">
    <text evidence="1">The sequence shown here is derived from an EMBL/GenBank/DDBJ whole genome shotgun (WGS) entry which is preliminary data.</text>
</comment>
<evidence type="ECO:0000313" key="2">
    <source>
        <dbReference type="EMBL" id="KKN64399.1"/>
    </source>
</evidence>
<proteinExistence type="predicted"/>
<gene>
    <name evidence="2" type="ORF">LCGC14_0491990</name>
    <name evidence="1" type="ORF">LCGC14_0562680</name>
</gene>
<reference evidence="1" key="1">
    <citation type="journal article" date="2015" name="Nature">
        <title>Complex archaea that bridge the gap between prokaryotes and eukaryotes.</title>
        <authorList>
            <person name="Spang A."/>
            <person name="Saw J.H."/>
            <person name="Jorgensen S.L."/>
            <person name="Zaremba-Niedzwiedzka K."/>
            <person name="Martijn J."/>
            <person name="Lind A.E."/>
            <person name="van Eijk R."/>
            <person name="Schleper C."/>
            <person name="Guy L."/>
            <person name="Ettema T.J."/>
        </authorList>
    </citation>
    <scope>NUCLEOTIDE SEQUENCE</scope>
</reference>
<evidence type="ECO:0000313" key="1">
    <source>
        <dbReference type="EMBL" id="KKN57396.1"/>
    </source>
</evidence>
<sequence length="64" mass="7525">MTTINPLKEIVISLIKKLPDDITLDDIIYHLYVKQKLIKAKEDIAQGRTYSHEQVKDMAEKWLK</sequence>
<dbReference type="AlphaFoldDB" id="A0A0F9U809"/>
<dbReference type="EMBL" id="LAZR01000805">
    <property type="protein sequence ID" value="KKN57396.1"/>
    <property type="molecule type" value="Genomic_DNA"/>
</dbReference>
<name>A0A0F9U809_9ZZZZ</name>
<protein>
    <submittedName>
        <fullName evidence="1">Uncharacterized protein</fullName>
    </submittedName>
</protein>
<accession>A0A0F9U809</accession>